<feature type="region of interest" description="Disordered" evidence="2">
    <location>
        <begin position="499"/>
        <end position="533"/>
    </location>
</feature>
<name>A0A9D9DRB3_9BACT</name>
<dbReference type="EMBL" id="JADIND010000005">
    <property type="protein sequence ID" value="MBO8429794.1"/>
    <property type="molecule type" value="Genomic_DNA"/>
</dbReference>
<evidence type="ECO:0000313" key="3">
    <source>
        <dbReference type="EMBL" id="MBO8429794.1"/>
    </source>
</evidence>
<evidence type="ECO:0000256" key="2">
    <source>
        <dbReference type="SAM" id="MobiDB-lite"/>
    </source>
</evidence>
<evidence type="ECO:0000256" key="1">
    <source>
        <dbReference type="SAM" id="Coils"/>
    </source>
</evidence>
<sequence>MFEFSSTELIKNKVSHGLYQREPYYDFDITEMMEELRKDPFYDKFPDDQLIFYAIEKGLKETDTLTETIVENLRLTPEEKIEYESLKQRVQNNDSTLTSQDRERYKELAKFANFTEDQLYEYAYCIRGNNSMNVHRDTVHSYTDKSRPEDPLWGQYSYEEILEMEAGGVEIPEDVLAWAHGEQDADTSGYQIESEGSEDQNAVSNLENKTNTESAAAVQKRSQAYSSQAEAQRDLIEDKTGEIEPEIQDAVDKQEDLTQEQNDTLQETSNLMDEWKILDEKAKAGTLSETERKRYEEISKTLSGITNNQFEHDLENLSADIDEIMAEMENINLLIDINDQINTELLDSSVRMVDVEGSKKRGYLADKKEAGNFGISDSMHAEAMSGNVGFSAALEGINLNTDNVAAQTDTSENNFIAEQVSDTVQEAKRLVDESETYNVAAESRIVLNEEEETDETQNEEEIEGFIDVELNQEEETAETGEENETAAANVTFANPIVDEVNNRAENGVSLRKTTSEQTQDETEPTPVDEDGNRAVLPSETRTTVPAAGKGEVVTIKPSAETEGVSDTTAAGETSEVSDTAEGTEATETMSPEDAQRALISEYITGCDTRQAEINNSQNELDALAQQIKEIKDTKFSTDIKLTLELKKKTKDLERIAQKARSGQELSSSDIAKFSELDSFTNVESGEYMTTLQGRLDILNAYNSGLENFNKLTESSQVYASQAIEAGKAYAREEMGDTEALRHESVLIHFKKSISYDALYGKAGESLGRDLIDRGEALQSTAEKRPLSGASLKSMIISKFAKEYAQTLNSRLADASQSLEPLQADILAAIQAQSQEAQNDTDANTAETESGQEEAPVNQPDVVPENTNTVLTDSAVNTTAEDESGKEKQTAADTDVNSSAVPESPAETNEGAAVLNSTVSGAAADEPVSMVGNADSEPENAADINVRIAQNNANAGTIENLNDVSDSAQDIVANGVNNYKAASSEVDKNEESGLNNLALNPDKITSEETSPSQLRLAQSVSKAVKTVSNDTAFRISDIIKTLQPSSSLIDSIEDTVKKLVDESRQNTPDFGKNNIFQRSRFASSVSAVMNAAANTNSVNFAATVISAIAANANELLAADNNPENDAQEVSNETAQAGAQALAFETESDNETEIVEDEEIPADEEPVVTEDDDAVDEEAIPVSVDENETEKDLQTDMVDEIYDESEENENMLDSYSAKLAMENLAKDAAQTALNETTDRGGFKASGSATVSVGGRLQSADRKSETGRTRRFISYEDKNRRAALADKVENSKKVVMKRGQKKNS</sequence>
<feature type="coiled-coil region" evidence="1">
    <location>
        <begin position="606"/>
        <end position="633"/>
    </location>
</feature>
<feature type="region of interest" description="Disordered" evidence="2">
    <location>
        <begin position="559"/>
        <end position="591"/>
    </location>
</feature>
<feature type="region of interest" description="Disordered" evidence="2">
    <location>
        <begin position="1251"/>
        <end position="1270"/>
    </location>
</feature>
<reference evidence="3" key="1">
    <citation type="submission" date="2020-10" db="EMBL/GenBank/DDBJ databases">
        <authorList>
            <person name="Gilroy R."/>
        </authorList>
    </citation>
    <scope>NUCLEOTIDE SEQUENCE</scope>
    <source>
        <strain evidence="3">10192</strain>
    </source>
</reference>
<reference evidence="3" key="2">
    <citation type="journal article" date="2021" name="PeerJ">
        <title>Extensive microbial diversity within the chicken gut microbiome revealed by metagenomics and culture.</title>
        <authorList>
            <person name="Gilroy R."/>
            <person name="Ravi A."/>
            <person name="Getino M."/>
            <person name="Pursley I."/>
            <person name="Horton D.L."/>
            <person name="Alikhan N.F."/>
            <person name="Baker D."/>
            <person name="Gharbi K."/>
            <person name="Hall N."/>
            <person name="Watson M."/>
            <person name="Adriaenssens E.M."/>
            <person name="Foster-Nyarko E."/>
            <person name="Jarju S."/>
            <person name="Secka A."/>
            <person name="Antonio M."/>
            <person name="Oren A."/>
            <person name="Chaudhuri R.R."/>
            <person name="La Ragione R."/>
            <person name="Hildebrand F."/>
            <person name="Pallen M.J."/>
        </authorList>
    </citation>
    <scope>NUCLEOTIDE SEQUENCE</scope>
    <source>
        <strain evidence="3">10192</strain>
    </source>
</reference>
<feature type="compositionally biased region" description="Polar residues" evidence="2">
    <location>
        <begin position="199"/>
        <end position="230"/>
    </location>
</feature>
<feature type="region of interest" description="Disordered" evidence="2">
    <location>
        <begin position="192"/>
        <end position="232"/>
    </location>
</feature>
<keyword evidence="1" id="KW-0175">Coiled coil</keyword>
<organism evidence="3 4">
    <name type="scientific">Candidatus Scatousia excrementipullorum</name>
    <dbReference type="NCBI Taxonomy" id="2840936"/>
    <lineage>
        <taxon>Bacteria</taxon>
        <taxon>Candidatus Scatousia</taxon>
    </lineage>
</organism>
<accession>A0A9D9DRB3</accession>
<comment type="caution">
    <text evidence="3">The sequence shown here is derived from an EMBL/GenBank/DDBJ whole genome shotgun (WGS) entry which is preliminary data.</text>
</comment>
<feature type="compositionally biased region" description="Basic and acidic residues" evidence="2">
    <location>
        <begin position="1256"/>
        <end position="1270"/>
    </location>
</feature>
<gene>
    <name evidence="3" type="ORF">IAC76_00250</name>
</gene>
<feature type="coiled-coil region" evidence="1">
    <location>
        <begin position="307"/>
        <end position="334"/>
    </location>
</feature>
<feature type="compositionally biased region" description="Polar residues" evidence="2">
    <location>
        <begin position="864"/>
        <end position="878"/>
    </location>
</feature>
<dbReference type="Proteomes" id="UP000823632">
    <property type="component" value="Unassembled WGS sequence"/>
</dbReference>
<feature type="region of interest" description="Disordered" evidence="2">
    <location>
        <begin position="1281"/>
        <end position="1301"/>
    </location>
</feature>
<feature type="compositionally biased region" description="Polar residues" evidence="2">
    <location>
        <begin position="835"/>
        <end position="848"/>
    </location>
</feature>
<feature type="compositionally biased region" description="Basic residues" evidence="2">
    <location>
        <begin position="1291"/>
        <end position="1301"/>
    </location>
</feature>
<feature type="compositionally biased region" description="Acidic residues" evidence="2">
    <location>
        <begin position="518"/>
        <end position="529"/>
    </location>
</feature>
<feature type="region of interest" description="Disordered" evidence="2">
    <location>
        <begin position="984"/>
        <end position="1008"/>
    </location>
</feature>
<evidence type="ECO:0000313" key="4">
    <source>
        <dbReference type="Proteomes" id="UP000823632"/>
    </source>
</evidence>
<feature type="region of interest" description="Disordered" evidence="2">
    <location>
        <begin position="833"/>
        <end position="909"/>
    </location>
</feature>
<feature type="compositionally biased region" description="Polar residues" evidence="2">
    <location>
        <begin position="890"/>
        <end position="900"/>
    </location>
</feature>
<protein>
    <submittedName>
        <fullName evidence="3">Uncharacterized protein</fullName>
    </submittedName>
</protein>
<feature type="compositionally biased region" description="Polar residues" evidence="2">
    <location>
        <begin position="564"/>
        <end position="577"/>
    </location>
</feature>
<proteinExistence type="predicted"/>